<dbReference type="PANTHER" id="PTHR15710:SF243">
    <property type="entry name" value="E3 UBIQUITIN-PROTEIN LIGASE PRAJA-2 ISOFORM X1"/>
    <property type="match status" value="1"/>
</dbReference>
<feature type="region of interest" description="Disordered" evidence="5">
    <location>
        <begin position="26"/>
        <end position="198"/>
    </location>
</feature>
<feature type="compositionally biased region" description="Acidic residues" evidence="5">
    <location>
        <begin position="80"/>
        <end position="90"/>
    </location>
</feature>
<feature type="compositionally biased region" description="Basic and acidic residues" evidence="5">
    <location>
        <begin position="142"/>
        <end position="153"/>
    </location>
</feature>
<feature type="region of interest" description="Disordered" evidence="5">
    <location>
        <begin position="492"/>
        <end position="536"/>
    </location>
</feature>
<feature type="compositionally biased region" description="Gly residues" evidence="5">
    <location>
        <begin position="765"/>
        <end position="775"/>
    </location>
</feature>
<feature type="compositionally biased region" description="Polar residues" evidence="5">
    <location>
        <begin position="912"/>
        <end position="925"/>
    </location>
</feature>
<reference evidence="7 8" key="1">
    <citation type="journal article" date="2014" name="BMC Genomics">
        <title>Genome and secretome analysis of the hemibiotrophic fungal pathogen, Moniliophthora roreri, which causes frosty pod rot disease of cacao: mechanisms of the biotrophic and necrotrophic phases.</title>
        <authorList>
            <person name="Meinhardt L.W."/>
            <person name="Costa G.G.L."/>
            <person name="Thomazella D.P.T."/>
            <person name="Teixeira P.J.P.L."/>
            <person name="Carazzolle M.F."/>
            <person name="Schuster S.C."/>
            <person name="Carlson J.E."/>
            <person name="Guiltinan M.J."/>
            <person name="Mieczkowski P."/>
            <person name="Farmer A."/>
            <person name="Ramaraj T."/>
            <person name="Crozier J."/>
            <person name="Davis R.E."/>
            <person name="Shao J."/>
            <person name="Melnick R.L."/>
            <person name="Pereira G.A.G."/>
            <person name="Bailey B.A."/>
        </authorList>
    </citation>
    <scope>NUCLEOTIDE SEQUENCE [LARGE SCALE GENOMIC DNA]</scope>
    <source>
        <strain evidence="7 8">MCA 2997</strain>
    </source>
</reference>
<organism evidence="7 8">
    <name type="scientific">Moniliophthora roreri (strain MCA 2997)</name>
    <name type="common">Cocoa frosty pod rot fungus</name>
    <name type="synonym">Crinipellis roreri</name>
    <dbReference type="NCBI Taxonomy" id="1381753"/>
    <lineage>
        <taxon>Eukaryota</taxon>
        <taxon>Fungi</taxon>
        <taxon>Dikarya</taxon>
        <taxon>Basidiomycota</taxon>
        <taxon>Agaricomycotina</taxon>
        <taxon>Agaricomycetes</taxon>
        <taxon>Agaricomycetidae</taxon>
        <taxon>Agaricales</taxon>
        <taxon>Marasmiineae</taxon>
        <taxon>Marasmiaceae</taxon>
        <taxon>Moniliophthora</taxon>
    </lineage>
</organism>
<dbReference type="GO" id="GO:0061630">
    <property type="term" value="F:ubiquitin protein ligase activity"/>
    <property type="evidence" value="ECO:0007669"/>
    <property type="project" value="TreeGrafter"/>
</dbReference>
<dbReference type="GO" id="GO:0005737">
    <property type="term" value="C:cytoplasm"/>
    <property type="evidence" value="ECO:0007669"/>
    <property type="project" value="TreeGrafter"/>
</dbReference>
<dbReference type="SMART" id="SM00184">
    <property type="entry name" value="RING"/>
    <property type="match status" value="1"/>
</dbReference>
<dbReference type="HOGENOM" id="CLU_285284_0_0_1"/>
<feature type="region of interest" description="Disordered" evidence="5">
    <location>
        <begin position="891"/>
        <end position="1298"/>
    </location>
</feature>
<feature type="compositionally biased region" description="Pro residues" evidence="5">
    <location>
        <begin position="1170"/>
        <end position="1187"/>
    </location>
</feature>
<feature type="compositionally biased region" description="Low complexity" evidence="5">
    <location>
        <begin position="1135"/>
        <end position="1147"/>
    </location>
</feature>
<evidence type="ECO:0000256" key="1">
    <source>
        <dbReference type="ARBA" id="ARBA00022723"/>
    </source>
</evidence>
<feature type="region of interest" description="Disordered" evidence="5">
    <location>
        <begin position="689"/>
        <end position="812"/>
    </location>
</feature>
<feature type="compositionally biased region" description="Low complexity" evidence="5">
    <location>
        <begin position="718"/>
        <end position="734"/>
    </location>
</feature>
<feature type="region of interest" description="Disordered" evidence="5">
    <location>
        <begin position="555"/>
        <end position="636"/>
    </location>
</feature>
<keyword evidence="8" id="KW-1185">Reference proteome</keyword>
<feature type="compositionally biased region" description="Low complexity" evidence="5">
    <location>
        <begin position="1071"/>
        <end position="1087"/>
    </location>
</feature>
<dbReference type="SUPFAM" id="SSF57850">
    <property type="entry name" value="RING/U-box"/>
    <property type="match status" value="1"/>
</dbReference>
<dbReference type="STRING" id="1381753.V2YRH7"/>
<keyword evidence="1" id="KW-0479">Metal-binding</keyword>
<sequence>MSDHHQRNTSAGGFFSNIFRSLVSRRSDADNSEQVVTNDVEMSSNDHSNNVDAHNTTTRIPAVTVDDDYDREIPPLQDVSDSEDEGEDDMYLNVGASMPPSSEVSNAPSPMTQSSSNAPSPLPAPHRSSQRRARVEDDDDQERDRRHPSERVNDSLNPSISSNDNDNNTLPRRHPAISVSIDLGPGPSGPIPIPIGRGQGQHFRVRHHHHNHNQDENSTNGPSRLLPGVSLMEFTNQQLQQPQQPSNSNPMPAQSRQQPHRHTHPPFPGPGIVVPLPVVALPGLFRALSASLRPPNSDEPPPGPDIFTLFGGLGGPPEEKEDTVKGKQVVAGLEVVPTGLVHRLARANRELGEGEDGMDGAGCAICWEKLIPDETGDVTEAVAKSEVGSSSSAYASSVAPAEEKTSGSLTSASEATSDESETKIVSLPCAHIFHAACLVPWFSRPRQTTCPVCRFDLDPEGLIWGMSRSRRGMGGGLGGGFFGMNDFMRMFGGPAPASNQNGEAERREGEANGAQHEGAGQGQGAPRVEGENEGTGQAGQVLRDLFELGRALGVGRDGPIQAVGGTQPVSAGSDAAPGTAQAPTAQDTAERAGDNTMQPPLNNSRPTSAASNEQPQSVTAATGEQTDAGNGDQRQVPGDEQLREMVHRFVSGLFGGAIGGPNQPNVRVLNTGRMGGPIQVVIDMPPRRQASDDAAQPPGTGGAPVTSAPPASENITNPTPAQSPSTPTEAPPASDANQPQRPPGEPVFSIGFDMVIGGPPPPLGFTGGGGGGIGFGIPIPIPRHNPPTNNQNHSGDAQLPPQNDDRNSPPLADLFDIFLGTGPPPPPTGGGGDRIPRELFDFLRRPQPGNADHLPDAPPPGVGGLDLDGDVIMDFLDTDEEEFEASMARFEHRHRRTQSDSSTFPPHPQDRNGASASSSQQTHYEPSQPQQSGSPSSTQSASPPQQQPSRPHVHRHSIPGGYVSMVTGTADSMDDAMRQIMGAISTPHPSAQRRARAPPSPSSHGSRETEQRTWQDESERVRVGSPPLRFTSAPGGQFPPSMRVPGRPAPHLPPHILTPAGGEMQPLSPFSASQRAAQGRGRQASAQMPNISAPVDGELPPLPPFTAGQRETQERGRAQTSQVPNVFAPWMNMGTTSSRRTPLRSSSMAEQRSSRTRPAQASSSTSFSDPPRPQSQPQSRPQPPSPVQTPASPVFDEETPMTFSQFLRTTAGLPRAPPPGRRGRPPKKWSAPLPPGLTLRERIEKKEREAGLRCADPSCGVGPNDDEPFVEGQKKQVRIRAKKSVKGKEKEEANGEEVHVCDHSFHPSCLVSAHRVAMSMYARDEEEVGEEVEVECSFCRSGGVVSRSVWEEGVRG</sequence>
<evidence type="ECO:0000313" key="8">
    <source>
        <dbReference type="Proteomes" id="UP000017559"/>
    </source>
</evidence>
<feature type="compositionally biased region" description="Polar residues" evidence="5">
    <location>
        <begin position="1148"/>
        <end position="1167"/>
    </location>
</feature>
<feature type="compositionally biased region" description="Basic and acidic residues" evidence="5">
    <location>
        <begin position="1005"/>
        <end position="1022"/>
    </location>
</feature>
<protein>
    <submittedName>
        <fullName evidence="7">Pa domain-containing protein</fullName>
    </submittedName>
</protein>
<feature type="compositionally biased region" description="Basic and acidic residues" evidence="5">
    <location>
        <begin position="1286"/>
        <end position="1298"/>
    </location>
</feature>
<evidence type="ECO:0000256" key="4">
    <source>
        <dbReference type="PROSITE-ProRule" id="PRU00175"/>
    </source>
</evidence>
<evidence type="ECO:0000256" key="5">
    <source>
        <dbReference type="SAM" id="MobiDB-lite"/>
    </source>
</evidence>
<gene>
    <name evidence="7" type="ORF">Moror_8254</name>
</gene>
<dbReference type="KEGG" id="mrr:Moror_8254"/>
<feature type="compositionally biased region" description="Polar residues" evidence="5">
    <location>
        <begin position="786"/>
        <end position="795"/>
    </location>
</feature>
<evidence type="ECO:0000259" key="6">
    <source>
        <dbReference type="PROSITE" id="PS50089"/>
    </source>
</evidence>
<dbReference type="InterPro" id="IPR001841">
    <property type="entry name" value="Znf_RING"/>
</dbReference>
<evidence type="ECO:0000256" key="2">
    <source>
        <dbReference type="ARBA" id="ARBA00022771"/>
    </source>
</evidence>
<name>V2YRH7_MONRO</name>
<evidence type="ECO:0000313" key="7">
    <source>
        <dbReference type="EMBL" id="ESK94269.1"/>
    </source>
</evidence>
<feature type="compositionally biased region" description="Low complexity" evidence="5">
    <location>
        <begin position="574"/>
        <end position="587"/>
    </location>
</feature>
<feature type="compositionally biased region" description="Polar residues" evidence="5">
    <location>
        <begin position="32"/>
        <end position="59"/>
    </location>
</feature>
<feature type="domain" description="RING-type" evidence="6">
    <location>
        <begin position="363"/>
        <end position="454"/>
    </location>
</feature>
<comment type="caution">
    <text evidence="7">The sequence shown here is derived from an EMBL/GenBank/DDBJ whole genome shotgun (WGS) entry which is preliminary data.</text>
</comment>
<dbReference type="Proteomes" id="UP000017559">
    <property type="component" value="Unassembled WGS sequence"/>
</dbReference>
<keyword evidence="2 4" id="KW-0863">Zinc-finger</keyword>
<accession>V2YRH7</accession>
<feature type="region of interest" description="Disordered" evidence="5">
    <location>
        <begin position="237"/>
        <end position="270"/>
    </location>
</feature>
<feature type="compositionally biased region" description="Polar residues" evidence="5">
    <location>
        <begin position="99"/>
        <end position="113"/>
    </location>
</feature>
<evidence type="ECO:0000256" key="3">
    <source>
        <dbReference type="ARBA" id="ARBA00022833"/>
    </source>
</evidence>
<feature type="compositionally biased region" description="Low complexity" evidence="5">
    <location>
        <begin position="154"/>
        <end position="168"/>
    </location>
</feature>
<dbReference type="PROSITE" id="PS50089">
    <property type="entry name" value="ZF_RING_2"/>
    <property type="match status" value="1"/>
</dbReference>
<feature type="compositionally biased region" description="Low complexity" evidence="5">
    <location>
        <begin position="237"/>
        <end position="255"/>
    </location>
</feature>
<proteinExistence type="predicted"/>
<dbReference type="EMBL" id="AWSO01000147">
    <property type="protein sequence ID" value="ESK94269.1"/>
    <property type="molecule type" value="Genomic_DNA"/>
</dbReference>
<dbReference type="Gene3D" id="3.30.40.10">
    <property type="entry name" value="Zinc/RING finger domain, C3HC4 (zinc finger)"/>
    <property type="match status" value="1"/>
</dbReference>
<feature type="compositionally biased region" description="Basic residues" evidence="5">
    <location>
        <begin position="1275"/>
        <end position="1285"/>
    </location>
</feature>
<feature type="compositionally biased region" description="Polar residues" evidence="5">
    <location>
        <begin position="595"/>
        <end position="628"/>
    </location>
</feature>
<keyword evidence="3" id="KW-0862">Zinc</keyword>
<dbReference type="InterPro" id="IPR013083">
    <property type="entry name" value="Znf_RING/FYVE/PHD"/>
</dbReference>
<dbReference type="OrthoDB" id="8062037at2759"/>
<feature type="compositionally biased region" description="Basic and acidic residues" evidence="5">
    <location>
        <begin position="1239"/>
        <end position="1251"/>
    </location>
</feature>
<feature type="region of interest" description="Disordered" evidence="5">
    <location>
        <begin position="844"/>
        <end position="869"/>
    </location>
</feature>
<dbReference type="Pfam" id="PF13639">
    <property type="entry name" value="zf-RING_2"/>
    <property type="match status" value="1"/>
</dbReference>
<dbReference type="GO" id="GO:0016567">
    <property type="term" value="P:protein ubiquitination"/>
    <property type="evidence" value="ECO:0007669"/>
    <property type="project" value="TreeGrafter"/>
</dbReference>
<feature type="region of interest" description="Disordered" evidence="5">
    <location>
        <begin position="392"/>
        <end position="418"/>
    </location>
</feature>
<dbReference type="PANTHER" id="PTHR15710">
    <property type="entry name" value="E3 UBIQUITIN-PROTEIN LIGASE PRAJA"/>
    <property type="match status" value="1"/>
</dbReference>
<dbReference type="GO" id="GO:0008270">
    <property type="term" value="F:zinc ion binding"/>
    <property type="evidence" value="ECO:0007669"/>
    <property type="project" value="UniProtKB-KW"/>
</dbReference>
<feature type="compositionally biased region" description="Low complexity" evidence="5">
    <location>
        <begin position="926"/>
        <end position="950"/>
    </location>
</feature>